<dbReference type="InterPro" id="IPR046990">
    <property type="entry name" value="RhoGAP_myosin_IX"/>
</dbReference>
<feature type="compositionally biased region" description="Polar residues" evidence="7">
    <location>
        <begin position="521"/>
        <end position="532"/>
    </location>
</feature>
<dbReference type="PANTHER" id="PTHR46184:SF3">
    <property type="entry name" value="UNCONVENTIONAL MYOSIN-IXA"/>
    <property type="match status" value="1"/>
</dbReference>
<feature type="domain" description="Rho-GAP" evidence="9">
    <location>
        <begin position="216"/>
        <end position="404"/>
    </location>
</feature>
<dbReference type="PROSITE" id="PS50081">
    <property type="entry name" value="ZF_DAG_PE_2"/>
    <property type="match status" value="1"/>
</dbReference>
<evidence type="ECO:0000256" key="7">
    <source>
        <dbReference type="SAM" id="MobiDB-lite"/>
    </source>
</evidence>
<keyword evidence="3" id="KW-0963">Cytoplasm</keyword>
<name>H3C9D3_TETNG</name>
<feature type="region of interest" description="Disordered" evidence="7">
    <location>
        <begin position="434"/>
        <end position="470"/>
    </location>
</feature>
<dbReference type="GO" id="GO:0051015">
    <property type="term" value="F:actin filament binding"/>
    <property type="evidence" value="ECO:0007669"/>
    <property type="project" value="TreeGrafter"/>
</dbReference>
<dbReference type="SUPFAM" id="SSF48350">
    <property type="entry name" value="GTPase activation domain, GAP"/>
    <property type="match status" value="1"/>
</dbReference>
<reference evidence="10" key="2">
    <citation type="submission" date="2025-08" db="UniProtKB">
        <authorList>
            <consortium name="Ensembl"/>
        </authorList>
    </citation>
    <scope>IDENTIFICATION</scope>
</reference>
<evidence type="ECO:0000256" key="1">
    <source>
        <dbReference type="ARBA" id="ARBA00004370"/>
    </source>
</evidence>
<dbReference type="GO" id="GO:0005884">
    <property type="term" value="C:actin filament"/>
    <property type="evidence" value="ECO:0007669"/>
    <property type="project" value="TreeGrafter"/>
</dbReference>
<accession>H3C9D3</accession>
<dbReference type="PROSITE" id="PS00479">
    <property type="entry name" value="ZF_DAG_PE_1"/>
    <property type="match status" value="1"/>
</dbReference>
<feature type="region of interest" description="Disordered" evidence="7">
    <location>
        <begin position="612"/>
        <end position="652"/>
    </location>
</feature>
<evidence type="ECO:0000256" key="3">
    <source>
        <dbReference type="ARBA" id="ARBA00022490"/>
    </source>
</evidence>
<dbReference type="Pfam" id="PF00130">
    <property type="entry name" value="C1_1"/>
    <property type="match status" value="1"/>
</dbReference>
<keyword evidence="6" id="KW-0472">Membrane</keyword>
<evidence type="ECO:0000259" key="8">
    <source>
        <dbReference type="PROSITE" id="PS50081"/>
    </source>
</evidence>
<dbReference type="GO" id="GO:0016020">
    <property type="term" value="C:membrane"/>
    <property type="evidence" value="ECO:0007669"/>
    <property type="project" value="UniProtKB-SubCell"/>
</dbReference>
<keyword evidence="5" id="KW-0862">Zinc</keyword>
<keyword evidence="4" id="KW-0479">Metal-binding</keyword>
<dbReference type="InterPro" id="IPR046349">
    <property type="entry name" value="C1-like_sf"/>
</dbReference>
<evidence type="ECO:0000256" key="2">
    <source>
        <dbReference type="ARBA" id="ARBA00004496"/>
    </source>
</evidence>
<dbReference type="CDD" id="cd20883">
    <property type="entry name" value="C1_Myosin-IXa"/>
    <property type="match status" value="1"/>
</dbReference>
<evidence type="ECO:0000256" key="4">
    <source>
        <dbReference type="ARBA" id="ARBA00022723"/>
    </source>
</evidence>
<dbReference type="CDD" id="cd04377">
    <property type="entry name" value="RhoGAP_myosin_IX"/>
    <property type="match status" value="1"/>
</dbReference>
<dbReference type="SUPFAM" id="SSF57889">
    <property type="entry name" value="Cysteine-rich domain"/>
    <property type="match status" value="1"/>
</dbReference>
<evidence type="ECO:0000256" key="5">
    <source>
        <dbReference type="ARBA" id="ARBA00022833"/>
    </source>
</evidence>
<dbReference type="InterPro" id="IPR046987">
    <property type="entry name" value="Myo9"/>
</dbReference>
<feature type="region of interest" description="Disordered" evidence="7">
    <location>
        <begin position="504"/>
        <end position="596"/>
    </location>
</feature>
<evidence type="ECO:0000313" key="10">
    <source>
        <dbReference type="Ensembl" id="ENSTNIP00000004855.1"/>
    </source>
</evidence>
<dbReference type="HOGENOM" id="CLU_027119_0_0_1"/>
<dbReference type="FunFam" id="1.10.555.10:FF:000009">
    <property type="entry name" value="unconventional myosin-IXa isoform X1"/>
    <property type="match status" value="1"/>
</dbReference>
<dbReference type="PANTHER" id="PTHR46184">
    <property type="entry name" value="UNCONVENTIONAL MYOSIN-IXB-LIKE PROTEIN"/>
    <property type="match status" value="1"/>
</dbReference>
<protein>
    <recommendedName>
        <fullName evidence="12">Myosin IXa-like 1</fullName>
    </recommendedName>
</protein>
<keyword evidence="11" id="KW-1185">Reference proteome</keyword>
<reference evidence="10" key="3">
    <citation type="submission" date="2025-09" db="UniProtKB">
        <authorList>
            <consortium name="Ensembl"/>
        </authorList>
    </citation>
    <scope>IDENTIFICATION</scope>
</reference>
<dbReference type="OMA" id="KMGFMRA"/>
<organism evidence="10 11">
    <name type="scientific">Tetraodon nigroviridis</name>
    <name type="common">Spotted green pufferfish</name>
    <name type="synonym">Chelonodon nigroviridis</name>
    <dbReference type="NCBI Taxonomy" id="99883"/>
    <lineage>
        <taxon>Eukaryota</taxon>
        <taxon>Metazoa</taxon>
        <taxon>Chordata</taxon>
        <taxon>Craniata</taxon>
        <taxon>Vertebrata</taxon>
        <taxon>Euteleostomi</taxon>
        <taxon>Actinopterygii</taxon>
        <taxon>Neopterygii</taxon>
        <taxon>Teleostei</taxon>
        <taxon>Neoteleostei</taxon>
        <taxon>Acanthomorphata</taxon>
        <taxon>Eupercaria</taxon>
        <taxon>Tetraodontiformes</taxon>
        <taxon>Tetradontoidea</taxon>
        <taxon>Tetraodontidae</taxon>
        <taxon>Tetraodon</taxon>
    </lineage>
</organism>
<evidence type="ECO:0000313" key="11">
    <source>
        <dbReference type="Proteomes" id="UP000007303"/>
    </source>
</evidence>
<dbReference type="InterPro" id="IPR000198">
    <property type="entry name" value="RhoGAP_dom"/>
</dbReference>
<dbReference type="GO" id="GO:0035556">
    <property type="term" value="P:intracellular signal transduction"/>
    <property type="evidence" value="ECO:0007669"/>
    <property type="project" value="InterPro"/>
</dbReference>
<dbReference type="InParanoid" id="H3C9D3"/>
<dbReference type="GO" id="GO:0005096">
    <property type="term" value="F:GTPase activator activity"/>
    <property type="evidence" value="ECO:0007669"/>
    <property type="project" value="InterPro"/>
</dbReference>
<dbReference type="GO" id="GO:0045198">
    <property type="term" value="P:establishment of epithelial cell apical/basal polarity"/>
    <property type="evidence" value="ECO:0007669"/>
    <property type="project" value="TreeGrafter"/>
</dbReference>
<dbReference type="InterPro" id="IPR008936">
    <property type="entry name" value="Rho_GTPase_activation_prot"/>
</dbReference>
<dbReference type="GO" id="GO:0005737">
    <property type="term" value="C:cytoplasm"/>
    <property type="evidence" value="ECO:0007669"/>
    <property type="project" value="UniProtKB-SubCell"/>
</dbReference>
<dbReference type="GeneTree" id="ENSGT00940000154905"/>
<evidence type="ECO:0000256" key="6">
    <source>
        <dbReference type="ARBA" id="ARBA00023136"/>
    </source>
</evidence>
<dbReference type="Ensembl" id="ENSTNIT00000005001.1">
    <property type="protein sequence ID" value="ENSTNIP00000004855.1"/>
    <property type="gene ID" value="ENSTNIG00000002358.1"/>
</dbReference>
<feature type="domain" description="Phorbol-ester/DAG-type" evidence="8">
    <location>
        <begin position="151"/>
        <end position="200"/>
    </location>
</feature>
<dbReference type="PROSITE" id="PS50238">
    <property type="entry name" value="RHOGAP"/>
    <property type="match status" value="1"/>
</dbReference>
<dbReference type="SMART" id="SM00109">
    <property type="entry name" value="C1"/>
    <property type="match status" value="1"/>
</dbReference>
<dbReference type="Pfam" id="PF00620">
    <property type="entry name" value="RhoGAP"/>
    <property type="match status" value="1"/>
</dbReference>
<dbReference type="InterPro" id="IPR002219">
    <property type="entry name" value="PKC_DAG/PE"/>
</dbReference>
<reference evidence="11" key="1">
    <citation type="journal article" date="2004" name="Nature">
        <title>Genome duplication in the teleost fish Tetraodon nigroviridis reveals the early vertebrate proto-karyotype.</title>
        <authorList>
            <person name="Jaillon O."/>
            <person name="Aury J.-M."/>
            <person name="Brunet F."/>
            <person name="Petit J.-L."/>
            <person name="Stange-Thomann N."/>
            <person name="Mauceli E."/>
            <person name="Bouneau L."/>
            <person name="Fischer C."/>
            <person name="Ozouf-Costaz C."/>
            <person name="Bernot A."/>
            <person name="Nicaud S."/>
            <person name="Jaffe D."/>
            <person name="Fisher S."/>
            <person name="Lutfalla G."/>
            <person name="Dossat C."/>
            <person name="Segurens B."/>
            <person name="Dasilva C."/>
            <person name="Salanoubat M."/>
            <person name="Levy M."/>
            <person name="Boudet N."/>
            <person name="Castellano S."/>
            <person name="Anthouard V."/>
            <person name="Jubin C."/>
            <person name="Castelli V."/>
            <person name="Katinka M."/>
            <person name="Vacherie B."/>
            <person name="Biemont C."/>
            <person name="Skalli Z."/>
            <person name="Cattolico L."/>
            <person name="Poulain J."/>
            <person name="De Berardinis V."/>
            <person name="Cruaud C."/>
            <person name="Duprat S."/>
            <person name="Brottier P."/>
            <person name="Coutanceau J.-P."/>
            <person name="Gouzy J."/>
            <person name="Parra G."/>
            <person name="Lardier G."/>
            <person name="Chapple C."/>
            <person name="McKernan K.J."/>
            <person name="McEwan P."/>
            <person name="Bosak S."/>
            <person name="Kellis M."/>
            <person name="Volff J.-N."/>
            <person name="Guigo R."/>
            <person name="Zody M.C."/>
            <person name="Mesirov J."/>
            <person name="Lindblad-Toh K."/>
            <person name="Birren B."/>
            <person name="Nusbaum C."/>
            <person name="Kahn D."/>
            <person name="Robinson-Rechavi M."/>
            <person name="Laudet V."/>
            <person name="Schachter V."/>
            <person name="Quetier F."/>
            <person name="Saurin W."/>
            <person name="Scarpelli C."/>
            <person name="Wincker P."/>
            <person name="Lander E.S."/>
            <person name="Weissenbach J."/>
            <person name="Roest Crollius H."/>
        </authorList>
    </citation>
    <scope>NUCLEOTIDE SEQUENCE [LARGE SCALE GENOMIC DNA]</scope>
</reference>
<dbReference type="FunFam" id="3.30.60.20:FF:000020">
    <property type="entry name" value="Putative unconventional myosin-IXa"/>
    <property type="match status" value="1"/>
</dbReference>
<evidence type="ECO:0000259" key="9">
    <source>
        <dbReference type="PROSITE" id="PS50238"/>
    </source>
</evidence>
<proteinExistence type="predicted"/>
<comment type="subcellular location">
    <subcellularLocation>
        <location evidence="2">Cytoplasm</location>
    </subcellularLocation>
    <subcellularLocation>
        <location evidence="1">Membrane</location>
    </subcellularLocation>
</comment>
<dbReference type="Gene3D" id="3.30.60.20">
    <property type="match status" value="1"/>
</dbReference>
<evidence type="ECO:0008006" key="12">
    <source>
        <dbReference type="Google" id="ProtNLM"/>
    </source>
</evidence>
<dbReference type="GO" id="GO:0046872">
    <property type="term" value="F:metal ion binding"/>
    <property type="evidence" value="ECO:0007669"/>
    <property type="project" value="UniProtKB-KW"/>
</dbReference>
<dbReference type="Gene3D" id="1.10.555.10">
    <property type="entry name" value="Rho GTPase activation protein"/>
    <property type="match status" value="1"/>
</dbReference>
<dbReference type="GO" id="GO:0000146">
    <property type="term" value="F:microfilament motor activity"/>
    <property type="evidence" value="ECO:0007669"/>
    <property type="project" value="InterPro"/>
</dbReference>
<sequence>TQWQNDALHILSSTHDYRSMNDFLIKKISDLESEDGKKDTMVDVVFKKALKEFRINIFNSYSTALAMDDGKCIRYKDLYALFEHILEKSMRLEQRDWSESPVKVWVNTFKVFLDEFMTEYKPMEGTIGRAPKRERKKSRKKETDIVEEHNGHIFKSTQYSIPTYCEYCSSLIWMMDRACVCKLCRYACHRRCCSKMTTKCSKKKYEPELSSRQFGVELSRLTSEERQVPQLVEKLINYIEMHGLYTEGIYRKSGSANKIKELRQGLDTDVASVNLDDYNIHVIASVLKQWLRELPSPLMTFELYEEFLRAMGQPDKREVIRGVYSVIDQLSRTHLSTLERLIFHLVRIVLQEDTNRMSANALAIVFAPCVLRCPDTTDPLQSVQDISKTTACVELIINEQMNKYRACLKDISSLEFAENKARSRLTHIRRSMSKGRVWQSSTHTLSPPLSPKVPPAVDGESAPDSTLSEQQQLAMQQEERVLAEQIESLQKEKEELTYEMLILEPRTSDDDTPESEASIGTADSSENITLQGATADPLETGTYRSRKSETKCRRALRRQPDSQDSADSTSSCHPSSSLSSNTSGSPTPHYRFRSASSGPLLTSCGLGTPLAEAEGAQNAGKTRHRLRLSRSSPRNPTGAHRRESDFSSGPQQLVLYGSNEFMV</sequence>
<dbReference type="GO" id="GO:0044295">
    <property type="term" value="C:axonal growth cone"/>
    <property type="evidence" value="ECO:0007669"/>
    <property type="project" value="TreeGrafter"/>
</dbReference>
<dbReference type="Proteomes" id="UP000007303">
    <property type="component" value="Unassembled WGS sequence"/>
</dbReference>
<feature type="compositionally biased region" description="Low complexity" evidence="7">
    <location>
        <begin position="565"/>
        <end position="588"/>
    </location>
</feature>
<dbReference type="AlphaFoldDB" id="H3C9D3"/>
<dbReference type="STRING" id="99883.ENSTNIP00000004855"/>
<dbReference type="SMART" id="SM00324">
    <property type="entry name" value="RhoGAP"/>
    <property type="match status" value="1"/>
</dbReference>